<comment type="subcellular location">
    <subcellularLocation>
        <location evidence="1">Membrane</location>
        <topology evidence="1">Multi-pass membrane protein</topology>
    </subcellularLocation>
</comment>
<keyword evidence="3 9" id="KW-0813">Transport</keyword>
<comment type="similarity">
    <text evidence="2 9">Belongs to the mitochondrial carrier (TC 2.A.29) family.</text>
</comment>
<dbReference type="Pfam" id="PF00153">
    <property type="entry name" value="Mito_carr"/>
    <property type="match status" value="2"/>
</dbReference>
<proteinExistence type="inferred from homology"/>
<sequence length="203" mass="22262">MEPNTFWISLFSGAAAGSGVDLILFPLDTFKTRIQSQQGFWASGGFRGIYNGLPSTLVGSAPTAALFFTIYDTTKSKLDYYVAKNYINPTLCQIVAANLGEISACLIRVPVDVVRQKTQAQHNLNTVQIMKKIFKTEGFRGFYRSYLTTVLREIPFGSVQFPLWEYLKLTVSKYAKDGESKPYQSALCGAVAGGISAGITTPI</sequence>
<dbReference type="InterPro" id="IPR023395">
    <property type="entry name" value="MCP_dom_sf"/>
</dbReference>
<dbReference type="AlphaFoldDB" id="A0A3M7P6Z0"/>
<evidence type="ECO:0000256" key="10">
    <source>
        <dbReference type="SAM" id="Phobius"/>
    </source>
</evidence>
<evidence type="ECO:0000256" key="6">
    <source>
        <dbReference type="ARBA" id="ARBA00022989"/>
    </source>
</evidence>
<keyword evidence="7 8" id="KW-0472">Membrane</keyword>
<dbReference type="OrthoDB" id="276989at2759"/>
<feature type="transmembrane region" description="Helical" evidence="10">
    <location>
        <begin position="6"/>
        <end position="27"/>
    </location>
</feature>
<keyword evidence="6 10" id="KW-1133">Transmembrane helix</keyword>
<dbReference type="PROSITE" id="PS50920">
    <property type="entry name" value="SOLCAR"/>
    <property type="match status" value="2"/>
</dbReference>
<evidence type="ECO:0000256" key="8">
    <source>
        <dbReference type="PROSITE-ProRule" id="PRU00282"/>
    </source>
</evidence>
<dbReference type="GO" id="GO:0016020">
    <property type="term" value="C:membrane"/>
    <property type="evidence" value="ECO:0007669"/>
    <property type="project" value="UniProtKB-SubCell"/>
</dbReference>
<dbReference type="STRING" id="10195.A0A3M7P6Z0"/>
<gene>
    <name evidence="11" type="ORF">BpHYR1_044905</name>
</gene>
<evidence type="ECO:0000256" key="4">
    <source>
        <dbReference type="ARBA" id="ARBA00022692"/>
    </source>
</evidence>
<evidence type="ECO:0000256" key="7">
    <source>
        <dbReference type="ARBA" id="ARBA00023136"/>
    </source>
</evidence>
<evidence type="ECO:0000256" key="2">
    <source>
        <dbReference type="ARBA" id="ARBA00006375"/>
    </source>
</evidence>
<evidence type="ECO:0000313" key="12">
    <source>
        <dbReference type="Proteomes" id="UP000276133"/>
    </source>
</evidence>
<evidence type="ECO:0000313" key="11">
    <source>
        <dbReference type="EMBL" id="RMZ94570.1"/>
    </source>
</evidence>
<keyword evidence="5" id="KW-0677">Repeat</keyword>
<comment type="caution">
    <text evidence="11">The sequence shown here is derived from an EMBL/GenBank/DDBJ whole genome shotgun (WGS) entry which is preliminary data.</text>
</comment>
<dbReference type="EMBL" id="REGN01012958">
    <property type="protein sequence ID" value="RMZ94570.1"/>
    <property type="molecule type" value="Genomic_DNA"/>
</dbReference>
<keyword evidence="12" id="KW-1185">Reference proteome</keyword>
<dbReference type="Proteomes" id="UP000276133">
    <property type="component" value="Unassembled WGS sequence"/>
</dbReference>
<feature type="repeat" description="Solcar" evidence="8">
    <location>
        <begin position="88"/>
        <end position="170"/>
    </location>
</feature>
<accession>A0A3M7P6Z0</accession>
<evidence type="ECO:0000256" key="3">
    <source>
        <dbReference type="ARBA" id="ARBA00022448"/>
    </source>
</evidence>
<feature type="repeat" description="Solcar" evidence="8">
    <location>
        <begin position="4"/>
        <end position="77"/>
    </location>
</feature>
<dbReference type="InterPro" id="IPR018108">
    <property type="entry name" value="MCP_transmembrane"/>
</dbReference>
<reference evidence="11 12" key="1">
    <citation type="journal article" date="2018" name="Sci. Rep.">
        <title>Genomic signatures of local adaptation to the degree of environmental predictability in rotifers.</title>
        <authorList>
            <person name="Franch-Gras L."/>
            <person name="Hahn C."/>
            <person name="Garcia-Roger E.M."/>
            <person name="Carmona M.J."/>
            <person name="Serra M."/>
            <person name="Gomez A."/>
        </authorList>
    </citation>
    <scope>NUCLEOTIDE SEQUENCE [LARGE SCALE GENOMIC DNA]</scope>
    <source>
        <strain evidence="11">HYR1</strain>
    </source>
</reference>
<dbReference type="Gene3D" id="1.50.40.10">
    <property type="entry name" value="Mitochondrial carrier domain"/>
    <property type="match status" value="1"/>
</dbReference>
<organism evidence="11 12">
    <name type="scientific">Brachionus plicatilis</name>
    <name type="common">Marine rotifer</name>
    <name type="synonym">Brachionus muelleri</name>
    <dbReference type="NCBI Taxonomy" id="10195"/>
    <lineage>
        <taxon>Eukaryota</taxon>
        <taxon>Metazoa</taxon>
        <taxon>Spiralia</taxon>
        <taxon>Gnathifera</taxon>
        <taxon>Rotifera</taxon>
        <taxon>Eurotatoria</taxon>
        <taxon>Monogononta</taxon>
        <taxon>Pseudotrocha</taxon>
        <taxon>Ploima</taxon>
        <taxon>Brachionidae</taxon>
        <taxon>Brachionus</taxon>
    </lineage>
</organism>
<feature type="non-terminal residue" evidence="11">
    <location>
        <position position="203"/>
    </location>
</feature>
<protein>
    <submittedName>
        <fullName evidence="11">S-adenosylmethionine mitochondrial carrier</fullName>
    </submittedName>
</protein>
<dbReference type="SUPFAM" id="SSF103506">
    <property type="entry name" value="Mitochondrial carrier"/>
    <property type="match status" value="1"/>
</dbReference>
<dbReference type="PANTHER" id="PTHR45667">
    <property type="entry name" value="S-ADENOSYLMETHIONINE MITOCHONDRIAL CARRIER PROTEIN"/>
    <property type="match status" value="1"/>
</dbReference>
<evidence type="ECO:0000256" key="9">
    <source>
        <dbReference type="RuleBase" id="RU000488"/>
    </source>
</evidence>
<evidence type="ECO:0000256" key="1">
    <source>
        <dbReference type="ARBA" id="ARBA00004141"/>
    </source>
</evidence>
<keyword evidence="4 8" id="KW-0812">Transmembrane</keyword>
<name>A0A3M7P6Z0_BRAPC</name>
<evidence type="ECO:0000256" key="5">
    <source>
        <dbReference type="ARBA" id="ARBA00022737"/>
    </source>
</evidence>